<protein>
    <submittedName>
        <fullName evidence="2">Divalent-cation tolerance protein CutA</fullName>
    </submittedName>
</protein>
<evidence type="ECO:0000313" key="3">
    <source>
        <dbReference type="Proteomes" id="UP001595528"/>
    </source>
</evidence>
<dbReference type="SUPFAM" id="SSF54913">
    <property type="entry name" value="GlnB-like"/>
    <property type="match status" value="1"/>
</dbReference>
<reference evidence="3" key="1">
    <citation type="journal article" date="2019" name="Int. J. Syst. Evol. Microbiol.">
        <title>The Global Catalogue of Microorganisms (GCM) 10K type strain sequencing project: providing services to taxonomists for standard genome sequencing and annotation.</title>
        <authorList>
            <consortium name="The Broad Institute Genomics Platform"/>
            <consortium name="The Broad Institute Genome Sequencing Center for Infectious Disease"/>
            <person name="Wu L."/>
            <person name="Ma J."/>
        </authorList>
    </citation>
    <scope>NUCLEOTIDE SEQUENCE [LARGE SCALE GENOMIC DNA]</scope>
    <source>
        <strain evidence="3">KCTC 42964</strain>
    </source>
</reference>
<dbReference type="Proteomes" id="UP001595528">
    <property type="component" value="Unassembled WGS sequence"/>
</dbReference>
<dbReference type="EMBL" id="JBHRTR010000005">
    <property type="protein sequence ID" value="MFC3225821.1"/>
    <property type="molecule type" value="Genomic_DNA"/>
</dbReference>
<evidence type="ECO:0000313" key="2">
    <source>
        <dbReference type="EMBL" id="MFC3225821.1"/>
    </source>
</evidence>
<dbReference type="RefSeq" id="WP_379897555.1">
    <property type="nucleotide sequence ID" value="NZ_JBHRTR010000005.1"/>
</dbReference>
<dbReference type="InterPro" id="IPR004323">
    <property type="entry name" value="Ion_tolerance_CutA"/>
</dbReference>
<keyword evidence="3" id="KW-1185">Reference proteome</keyword>
<dbReference type="Pfam" id="PF03091">
    <property type="entry name" value="CutA1"/>
    <property type="match status" value="1"/>
</dbReference>
<name>A0ABV7KU57_9PROT</name>
<organism evidence="2 3">
    <name type="scientific">Marinibaculum pumilum</name>
    <dbReference type="NCBI Taxonomy" id="1766165"/>
    <lineage>
        <taxon>Bacteria</taxon>
        <taxon>Pseudomonadati</taxon>
        <taxon>Pseudomonadota</taxon>
        <taxon>Alphaproteobacteria</taxon>
        <taxon>Rhodospirillales</taxon>
        <taxon>Rhodospirillaceae</taxon>
        <taxon>Marinibaculum</taxon>
    </lineage>
</organism>
<dbReference type="PANTHER" id="PTHR23419:SF8">
    <property type="entry name" value="FI09726P"/>
    <property type="match status" value="1"/>
</dbReference>
<dbReference type="Gene3D" id="3.30.70.120">
    <property type="match status" value="1"/>
</dbReference>
<comment type="caution">
    <text evidence="2">The sequence shown here is derived from an EMBL/GenBank/DDBJ whole genome shotgun (WGS) entry which is preliminary data.</text>
</comment>
<evidence type="ECO:0000256" key="1">
    <source>
        <dbReference type="ARBA" id="ARBA00010169"/>
    </source>
</evidence>
<sequence length="111" mass="11946">MEAVLLYVTTEDEAEAEAIGRRLVEARLAACANILPGMRSVFHWEGEVQTGRECVLILKTRPDLAEQATEAVKAAHSYDCPCVLQLPVQGGNRGFLDWIASETAGAETGTG</sequence>
<dbReference type="InterPro" id="IPR011322">
    <property type="entry name" value="N-reg_PII-like_a/b"/>
</dbReference>
<dbReference type="PANTHER" id="PTHR23419">
    <property type="entry name" value="DIVALENT CATION TOLERANCE CUTA-RELATED"/>
    <property type="match status" value="1"/>
</dbReference>
<gene>
    <name evidence="2" type="primary">cutA</name>
    <name evidence="2" type="ORF">ACFOGJ_01170</name>
</gene>
<comment type="similarity">
    <text evidence="1">Belongs to the CutA family.</text>
</comment>
<dbReference type="InterPro" id="IPR015867">
    <property type="entry name" value="N-reg_PII/ATP_PRibTrfase_C"/>
</dbReference>
<accession>A0ABV7KU57</accession>
<proteinExistence type="inferred from homology"/>